<dbReference type="Gene3D" id="3.30.300.70">
    <property type="entry name" value="RimP-like superfamily, N-terminal"/>
    <property type="match status" value="1"/>
</dbReference>
<dbReference type="AlphaFoldDB" id="A0A554WAH0"/>
<evidence type="ECO:0000256" key="2">
    <source>
        <dbReference type="ARBA" id="ARBA00022517"/>
    </source>
</evidence>
<keyword evidence="2 3" id="KW-0690">Ribosome biogenesis</keyword>
<dbReference type="InterPro" id="IPR036847">
    <property type="entry name" value="RimP_C_sf"/>
</dbReference>
<dbReference type="PANTHER" id="PTHR33867:SF1">
    <property type="entry name" value="RIBOSOME MATURATION FACTOR RIMP"/>
    <property type="match status" value="1"/>
</dbReference>
<evidence type="ECO:0000313" key="6">
    <source>
        <dbReference type="EMBL" id="TSE20575.1"/>
    </source>
</evidence>
<evidence type="ECO:0000256" key="4">
    <source>
        <dbReference type="SAM" id="MobiDB-lite"/>
    </source>
</evidence>
<dbReference type="GO" id="GO:0000028">
    <property type="term" value="P:ribosomal small subunit assembly"/>
    <property type="evidence" value="ECO:0007669"/>
    <property type="project" value="TreeGrafter"/>
</dbReference>
<accession>A0A554WAH0</accession>
<evidence type="ECO:0000313" key="7">
    <source>
        <dbReference type="Proteomes" id="UP000315736"/>
    </source>
</evidence>
<dbReference type="CDD" id="cd01734">
    <property type="entry name" value="YlxS_C"/>
    <property type="match status" value="1"/>
</dbReference>
<keyword evidence="1 3" id="KW-0963">Cytoplasm</keyword>
<dbReference type="PANTHER" id="PTHR33867">
    <property type="entry name" value="RIBOSOME MATURATION FACTOR RIMP"/>
    <property type="match status" value="1"/>
</dbReference>
<evidence type="ECO:0000256" key="1">
    <source>
        <dbReference type="ARBA" id="ARBA00022490"/>
    </source>
</evidence>
<dbReference type="HAMAP" id="MF_01077">
    <property type="entry name" value="RimP"/>
    <property type="match status" value="1"/>
</dbReference>
<dbReference type="GO" id="GO:0005829">
    <property type="term" value="C:cytosol"/>
    <property type="evidence" value="ECO:0007669"/>
    <property type="project" value="TreeGrafter"/>
</dbReference>
<sequence>MAGNWQQTVAQTVAGMGYELVDLERSAGGMLRLTIDWPWAPGQSERFITVDDCERVTRQLQWVLEVEGVDYRRLEVGSPGIDRPLRHARDYERFEGEVVEVTLRAPIGAAASGLVAATRRKFRGVLCRGSTPGAWRLELLSDDDKRLGPKRAARVATARGAGDEPGAAAQTVRVLDFTLDEVREARLAPVVDFTGRRPGKRLPQQAQGEAEGVRNDKLA</sequence>
<evidence type="ECO:0000259" key="5">
    <source>
        <dbReference type="Pfam" id="PF02576"/>
    </source>
</evidence>
<dbReference type="InterPro" id="IPR003728">
    <property type="entry name" value="Ribosome_maturation_RimP"/>
</dbReference>
<name>A0A554WAH0_9BURK</name>
<comment type="caution">
    <text evidence="6">The sequence shown here is derived from an EMBL/GenBank/DDBJ whole genome shotgun (WGS) entry which is preliminary data.</text>
</comment>
<dbReference type="Pfam" id="PF02576">
    <property type="entry name" value="RimP_N"/>
    <property type="match status" value="1"/>
</dbReference>
<reference evidence="6 7" key="1">
    <citation type="submission" date="2019-07" db="EMBL/GenBank/DDBJ databases">
        <title>Tepidimonas alkaliphilus YIM 72238 draft genome.</title>
        <authorList>
            <person name="Da Costa M.S."/>
            <person name="Froufe H.J.C."/>
            <person name="Egas C."/>
            <person name="Albuquerque L."/>
        </authorList>
    </citation>
    <scope>NUCLEOTIDE SEQUENCE [LARGE SCALE GENOMIC DNA]</scope>
    <source>
        <strain evidence="6 7">YIM 72238</strain>
    </source>
</reference>
<comment type="similarity">
    <text evidence="3">Belongs to the RimP family.</text>
</comment>
<evidence type="ECO:0000256" key="3">
    <source>
        <dbReference type="HAMAP-Rule" id="MF_01077"/>
    </source>
</evidence>
<comment type="function">
    <text evidence="3">Required for maturation of 30S ribosomal subunits.</text>
</comment>
<dbReference type="SUPFAM" id="SSF75420">
    <property type="entry name" value="YhbC-like, N-terminal domain"/>
    <property type="match status" value="1"/>
</dbReference>
<organism evidence="6 7">
    <name type="scientific">Tepidimonas alkaliphilus</name>
    <dbReference type="NCBI Taxonomy" id="2588942"/>
    <lineage>
        <taxon>Bacteria</taxon>
        <taxon>Pseudomonadati</taxon>
        <taxon>Pseudomonadota</taxon>
        <taxon>Betaproteobacteria</taxon>
        <taxon>Burkholderiales</taxon>
        <taxon>Tepidimonas</taxon>
    </lineage>
</organism>
<feature type="region of interest" description="Disordered" evidence="4">
    <location>
        <begin position="195"/>
        <end position="219"/>
    </location>
</feature>
<feature type="domain" description="Ribosome maturation factor RimP N-terminal" evidence="5">
    <location>
        <begin position="9"/>
        <end position="82"/>
    </location>
</feature>
<comment type="subcellular location">
    <subcellularLocation>
        <location evidence="3">Cytoplasm</location>
    </subcellularLocation>
</comment>
<keyword evidence="7" id="KW-1185">Reference proteome</keyword>
<proteinExistence type="inferred from homology"/>
<dbReference type="InterPro" id="IPR028989">
    <property type="entry name" value="RimP_N"/>
</dbReference>
<gene>
    <name evidence="3 6" type="primary">rimP</name>
    <name evidence="6" type="ORF">Talka_00925</name>
</gene>
<dbReference type="GO" id="GO:0006412">
    <property type="term" value="P:translation"/>
    <property type="evidence" value="ECO:0007669"/>
    <property type="project" value="TreeGrafter"/>
</dbReference>
<dbReference type="EMBL" id="VJNB01000003">
    <property type="protein sequence ID" value="TSE20575.1"/>
    <property type="molecule type" value="Genomic_DNA"/>
</dbReference>
<dbReference type="SUPFAM" id="SSF74942">
    <property type="entry name" value="YhbC-like, C-terminal domain"/>
    <property type="match status" value="1"/>
</dbReference>
<dbReference type="InterPro" id="IPR035956">
    <property type="entry name" value="RimP_N_sf"/>
</dbReference>
<dbReference type="InterPro" id="IPR028998">
    <property type="entry name" value="RimP_C"/>
</dbReference>
<protein>
    <recommendedName>
        <fullName evidence="3">Ribosome maturation factor RimP</fullName>
    </recommendedName>
</protein>
<dbReference type="Proteomes" id="UP000315736">
    <property type="component" value="Unassembled WGS sequence"/>
</dbReference>